<evidence type="ECO:0000256" key="6">
    <source>
        <dbReference type="SAM" id="Phobius"/>
    </source>
</evidence>
<dbReference type="InterPro" id="IPR027359">
    <property type="entry name" value="Volt_channel_dom_sf"/>
</dbReference>
<evidence type="ECO:0000256" key="2">
    <source>
        <dbReference type="ARBA" id="ARBA00022692"/>
    </source>
</evidence>
<accession>A0AAE0EPD1</accession>
<dbReference type="InterPro" id="IPR001054">
    <property type="entry name" value="A/G_cyclase"/>
</dbReference>
<dbReference type="Gene3D" id="1.20.120.350">
    <property type="entry name" value="Voltage-gated potassium channels. Chain C"/>
    <property type="match status" value="1"/>
</dbReference>
<organism evidence="8 9">
    <name type="scientific">Cymbomonas tetramitiformis</name>
    <dbReference type="NCBI Taxonomy" id="36881"/>
    <lineage>
        <taxon>Eukaryota</taxon>
        <taxon>Viridiplantae</taxon>
        <taxon>Chlorophyta</taxon>
        <taxon>Pyramimonadophyceae</taxon>
        <taxon>Pyramimonadales</taxon>
        <taxon>Pyramimonadaceae</taxon>
        <taxon>Cymbomonas</taxon>
    </lineage>
</organism>
<feature type="region of interest" description="Disordered" evidence="5">
    <location>
        <begin position="36"/>
        <end position="69"/>
    </location>
</feature>
<dbReference type="SUPFAM" id="SSF81324">
    <property type="entry name" value="Voltage-gated potassium channels"/>
    <property type="match status" value="1"/>
</dbReference>
<feature type="domain" description="Guanylate cyclase" evidence="7">
    <location>
        <begin position="538"/>
        <end position="686"/>
    </location>
</feature>
<dbReference type="SUPFAM" id="SSF55073">
    <property type="entry name" value="Nucleotide cyclase"/>
    <property type="match status" value="1"/>
</dbReference>
<comment type="caution">
    <text evidence="8">The sequence shown here is derived from an EMBL/GenBank/DDBJ whole genome shotgun (WGS) entry which is preliminary data.</text>
</comment>
<reference evidence="8 9" key="1">
    <citation type="journal article" date="2015" name="Genome Biol. Evol.">
        <title>Comparative Genomics of a Bacterivorous Green Alga Reveals Evolutionary Causalities and Consequences of Phago-Mixotrophic Mode of Nutrition.</title>
        <authorList>
            <person name="Burns J.A."/>
            <person name="Paasch A."/>
            <person name="Narechania A."/>
            <person name="Kim E."/>
        </authorList>
    </citation>
    <scope>NUCLEOTIDE SEQUENCE [LARGE SCALE GENOMIC DNA]</scope>
    <source>
        <strain evidence="8 9">PLY_AMNH</strain>
    </source>
</reference>
<evidence type="ECO:0000313" key="8">
    <source>
        <dbReference type="EMBL" id="KAK3235374.1"/>
    </source>
</evidence>
<keyword evidence="3 6" id="KW-1133">Transmembrane helix</keyword>
<keyword evidence="4 6" id="KW-0472">Membrane</keyword>
<keyword evidence="2 6" id="KW-0812">Transmembrane</keyword>
<dbReference type="Gene3D" id="3.30.70.1230">
    <property type="entry name" value="Nucleotide cyclase"/>
    <property type="match status" value="1"/>
</dbReference>
<proteinExistence type="predicted"/>
<gene>
    <name evidence="8" type="ORF">CYMTET_54422</name>
</gene>
<dbReference type="PROSITE" id="PS50125">
    <property type="entry name" value="GUANYLATE_CYCLASE_2"/>
    <property type="match status" value="1"/>
</dbReference>
<dbReference type="PANTHER" id="PTHR43336">
    <property type="entry name" value="OXYGEN SENSOR HISTIDINE KINASE RESPONSE REGULATOR DEVS/DOSS"/>
    <property type="match status" value="1"/>
</dbReference>
<dbReference type="CDD" id="cd07302">
    <property type="entry name" value="CHD"/>
    <property type="match status" value="1"/>
</dbReference>
<dbReference type="GO" id="GO:0016020">
    <property type="term" value="C:membrane"/>
    <property type="evidence" value="ECO:0007669"/>
    <property type="project" value="UniProtKB-SubCell"/>
</dbReference>
<sequence length="813" mass="92342">MFAASKKQAAAVQEAGAEFGSMRRVMMQYVESVVKQSKQSSEEERSRSRTPSHQTHVTLTGDYDPEEEDTRFGQCWSDFLHRETVVQVAESLESSVWQALMLAFTVFALFGDDFKIMFLPIEYDDFFRKVTIFVFSVFILELVVSSIVKPKYFLGFFFWLDLVAAISLVPDFITMDILSIARAGRAARVGTRAGRLLRFVRLVRLFRLMKFTRVFQQTPAAGEEDQEQEDEEYTKPSEVWRKMSQLMSRKLVMGVMAILVIYPLLDLESKVTAPMLFLLSLEKYALHSEQHIFTIETFLKFNKDDYFHMVYLGSCPVGLSNGSEPYPLWDACAAEGFGLDYGETCPQCSCQGQYICAGSFEDLLCEDPGYNYAWNNCTKNAKRADVSSTRRDDALLKFKSVSQNTEAWYDCTDYVWLQAVFNTLLTCFVVTLLIGWSFTFSSDANRLLITPIEYMTTYIRAVAEDPLGKAQQIRSIRPHQDTHRLETDRVLMCIYKIIMLLRVALGEAGLGIIAANLNENFQDNDFDPMIPGGQVRACFGFCDIRKFTDTTECLEEEVMVFVNNIAEIVHNEVVQTLGAPNKNIGDAFLCVWKPSAKELAEPDTAQVTFADRALVAWLKVIMEVATSEKLAKYSTNKKLTERMPGYQVKLGFGLHVGWAIEGAIGSSHKVDPSYLSPHVNMAARLEAATKQYGVMLLMSEQFHAHVQTKECLQSCRKIDRITVKGSVQPISLYTYDVGTTQATLKGSYTDYKEKFEQAVDSYISGNWPKAMMRLEQCLLLWPTDSPAKVLLQYMTDLVTKPHDWNGYRELTEK</sequence>
<evidence type="ECO:0000256" key="1">
    <source>
        <dbReference type="ARBA" id="ARBA00004141"/>
    </source>
</evidence>
<evidence type="ECO:0000313" key="9">
    <source>
        <dbReference type="Proteomes" id="UP001190700"/>
    </source>
</evidence>
<dbReference type="PANTHER" id="PTHR43336:SF3">
    <property type="entry name" value="GUANYLATE CYCLASE DOMAIN-CONTAINING PROTEIN"/>
    <property type="match status" value="1"/>
</dbReference>
<evidence type="ECO:0000256" key="4">
    <source>
        <dbReference type="ARBA" id="ARBA00023136"/>
    </source>
</evidence>
<dbReference type="GO" id="GO:0005216">
    <property type="term" value="F:monoatomic ion channel activity"/>
    <property type="evidence" value="ECO:0007669"/>
    <property type="project" value="InterPro"/>
</dbReference>
<dbReference type="EMBL" id="LGRX02035306">
    <property type="protein sequence ID" value="KAK3235374.1"/>
    <property type="molecule type" value="Genomic_DNA"/>
</dbReference>
<dbReference type="GO" id="GO:0035556">
    <property type="term" value="P:intracellular signal transduction"/>
    <property type="evidence" value="ECO:0007669"/>
    <property type="project" value="InterPro"/>
</dbReference>
<feature type="transmembrane region" description="Helical" evidence="6">
    <location>
        <begin position="126"/>
        <end position="147"/>
    </location>
</feature>
<keyword evidence="9" id="KW-1185">Reference proteome</keyword>
<feature type="transmembrane region" description="Helical" evidence="6">
    <location>
        <begin position="153"/>
        <end position="173"/>
    </location>
</feature>
<dbReference type="AlphaFoldDB" id="A0AAE0EPD1"/>
<dbReference type="Pfam" id="PF00520">
    <property type="entry name" value="Ion_trans"/>
    <property type="match status" value="1"/>
</dbReference>
<feature type="transmembrane region" description="Helical" evidence="6">
    <location>
        <begin position="96"/>
        <end position="114"/>
    </location>
</feature>
<evidence type="ECO:0000259" key="7">
    <source>
        <dbReference type="PROSITE" id="PS50125"/>
    </source>
</evidence>
<dbReference type="Proteomes" id="UP001190700">
    <property type="component" value="Unassembled WGS sequence"/>
</dbReference>
<name>A0AAE0EPD1_9CHLO</name>
<dbReference type="Pfam" id="PF00211">
    <property type="entry name" value="Guanylate_cyc"/>
    <property type="match status" value="1"/>
</dbReference>
<dbReference type="InterPro" id="IPR005821">
    <property type="entry name" value="Ion_trans_dom"/>
</dbReference>
<comment type="subcellular location">
    <subcellularLocation>
        <location evidence="1">Membrane</location>
        <topology evidence="1">Multi-pass membrane protein</topology>
    </subcellularLocation>
</comment>
<dbReference type="GO" id="GO:0009190">
    <property type="term" value="P:cyclic nucleotide biosynthetic process"/>
    <property type="evidence" value="ECO:0007669"/>
    <property type="project" value="InterPro"/>
</dbReference>
<protein>
    <recommendedName>
        <fullName evidence="7">Guanylate cyclase domain-containing protein</fullName>
    </recommendedName>
</protein>
<evidence type="ECO:0000256" key="5">
    <source>
        <dbReference type="SAM" id="MobiDB-lite"/>
    </source>
</evidence>
<evidence type="ECO:0000256" key="3">
    <source>
        <dbReference type="ARBA" id="ARBA00022989"/>
    </source>
</evidence>
<dbReference type="InterPro" id="IPR029787">
    <property type="entry name" value="Nucleotide_cyclase"/>
</dbReference>